<keyword evidence="3" id="KW-1185">Reference proteome</keyword>
<reference evidence="2 3" key="1">
    <citation type="journal article" date="2010" name="Proc. Natl. Acad. Sci. U.S.A.">
        <title>Insights into evolution of multicellular fungi from the assembled chromosomes of the mushroom Coprinopsis cinerea (Coprinus cinereus).</title>
        <authorList>
            <person name="Stajich J.E."/>
            <person name="Wilke S.K."/>
            <person name="Ahren D."/>
            <person name="Au C.H."/>
            <person name="Birren B.W."/>
            <person name="Borodovsky M."/>
            <person name="Burns C."/>
            <person name="Canback B."/>
            <person name="Casselton L.A."/>
            <person name="Cheng C.K."/>
            <person name="Deng J."/>
            <person name="Dietrich F.S."/>
            <person name="Fargo D.C."/>
            <person name="Farman M.L."/>
            <person name="Gathman A.C."/>
            <person name="Goldberg J."/>
            <person name="Guigo R."/>
            <person name="Hoegger P.J."/>
            <person name="Hooker J.B."/>
            <person name="Huggins A."/>
            <person name="James T.Y."/>
            <person name="Kamada T."/>
            <person name="Kilaru S."/>
            <person name="Kodira C."/>
            <person name="Kues U."/>
            <person name="Kupfer D."/>
            <person name="Kwan H.S."/>
            <person name="Lomsadze A."/>
            <person name="Li W."/>
            <person name="Lilly W.W."/>
            <person name="Ma L.J."/>
            <person name="Mackey A.J."/>
            <person name="Manning G."/>
            <person name="Martin F."/>
            <person name="Muraguchi H."/>
            <person name="Natvig D.O."/>
            <person name="Palmerini H."/>
            <person name="Ramesh M.A."/>
            <person name="Rehmeyer C.J."/>
            <person name="Roe B.A."/>
            <person name="Shenoy N."/>
            <person name="Stanke M."/>
            <person name="Ter-Hovhannisyan V."/>
            <person name="Tunlid A."/>
            <person name="Velagapudi R."/>
            <person name="Vision T.J."/>
            <person name="Zeng Q."/>
            <person name="Zolan M.E."/>
            <person name="Pukkila P.J."/>
        </authorList>
    </citation>
    <scope>NUCLEOTIDE SEQUENCE [LARGE SCALE GENOMIC DNA]</scope>
    <source>
        <strain evidence="3">Okayama-7 / 130 / ATCC MYA-4618 / FGSC 9003</strain>
    </source>
</reference>
<evidence type="ECO:0000313" key="3">
    <source>
        <dbReference type="Proteomes" id="UP000001861"/>
    </source>
</evidence>
<dbReference type="VEuPathDB" id="FungiDB:CC1G_05415"/>
<sequence length="274" mass="29595">MSEPGNHPLRDELADKKIIDFTDEELIEAGFKGDGEYVPESVTTTISQIKARPSLLGFVTGLMVYCQKQDALNKISAAPSPGPVSPTTSESSGPFAEVTVPSDSALTPVGGDLVSPFEQYNYYIGICEDDNDVPVLYYRTSLKKAPFPMPKPGDRVFKVAKKTVHGPFDKVLTRNLWNNTVGPKIIDHVLDAGGIKYASLQAVRFSACDEEGKENLGPIVVWLGTHPGTTTAERARDVSPDILKILSDHGVSGAEVEWYEARAERLGSSSAKAA</sequence>
<proteinExistence type="predicted"/>
<dbReference type="GeneID" id="6011985"/>
<dbReference type="AlphaFoldDB" id="A8NQ13"/>
<protein>
    <submittedName>
        <fullName evidence="2">Uncharacterized protein</fullName>
    </submittedName>
</protein>
<dbReference type="OrthoDB" id="3364808at2759"/>
<dbReference type="eggNOG" id="ENOG502SJVB">
    <property type="taxonomic scope" value="Eukaryota"/>
</dbReference>
<evidence type="ECO:0000313" key="2">
    <source>
        <dbReference type="EMBL" id="EAU86421.1"/>
    </source>
</evidence>
<gene>
    <name evidence="2" type="ORF">CC1G_05415</name>
</gene>
<comment type="caution">
    <text evidence="2">The sequence shown here is derived from an EMBL/GenBank/DDBJ whole genome shotgun (WGS) entry which is preliminary data.</text>
</comment>
<dbReference type="RefSeq" id="XP_001835453.1">
    <property type="nucleotide sequence ID" value="XM_001835401.1"/>
</dbReference>
<accession>A8NQ13</accession>
<dbReference type="KEGG" id="cci:CC1G_05415"/>
<dbReference type="Proteomes" id="UP000001861">
    <property type="component" value="Unassembled WGS sequence"/>
</dbReference>
<dbReference type="InParanoid" id="A8NQ13"/>
<feature type="region of interest" description="Disordered" evidence="1">
    <location>
        <begin position="77"/>
        <end position="96"/>
    </location>
</feature>
<dbReference type="OMA" id="DYERACY"/>
<dbReference type="EMBL" id="AACS02000008">
    <property type="protein sequence ID" value="EAU86421.1"/>
    <property type="molecule type" value="Genomic_DNA"/>
</dbReference>
<organism evidence="2 3">
    <name type="scientific">Coprinopsis cinerea (strain Okayama-7 / 130 / ATCC MYA-4618 / FGSC 9003)</name>
    <name type="common">Inky cap fungus</name>
    <name type="synonym">Hormographiella aspergillata</name>
    <dbReference type="NCBI Taxonomy" id="240176"/>
    <lineage>
        <taxon>Eukaryota</taxon>
        <taxon>Fungi</taxon>
        <taxon>Dikarya</taxon>
        <taxon>Basidiomycota</taxon>
        <taxon>Agaricomycotina</taxon>
        <taxon>Agaricomycetes</taxon>
        <taxon>Agaricomycetidae</taxon>
        <taxon>Agaricales</taxon>
        <taxon>Agaricineae</taxon>
        <taxon>Psathyrellaceae</taxon>
        <taxon>Coprinopsis</taxon>
    </lineage>
</organism>
<evidence type="ECO:0000256" key="1">
    <source>
        <dbReference type="SAM" id="MobiDB-lite"/>
    </source>
</evidence>
<name>A8NQ13_COPC7</name>